<evidence type="ECO:0000259" key="4">
    <source>
        <dbReference type="PROSITE" id="PS50943"/>
    </source>
</evidence>
<dbReference type="InterPro" id="IPR002104">
    <property type="entry name" value="Integrase_catalytic"/>
</dbReference>
<dbReference type="PANTHER" id="PTHR30349:SF64">
    <property type="entry name" value="PROPHAGE INTEGRASE INTD-RELATED"/>
    <property type="match status" value="1"/>
</dbReference>
<evidence type="ECO:0000313" key="6">
    <source>
        <dbReference type="EMBL" id="MDB8740519.1"/>
    </source>
</evidence>
<dbReference type="CDD" id="cd01189">
    <property type="entry name" value="INT_ICEBs1_C_like"/>
    <property type="match status" value="1"/>
</dbReference>
<dbReference type="AlphaFoldDB" id="A0AAW6DYF5"/>
<keyword evidence="2" id="KW-0238">DNA-binding</keyword>
<keyword evidence="3" id="KW-0233">DNA recombination</keyword>
<dbReference type="PROSITE" id="PS51898">
    <property type="entry name" value="TYR_RECOMBINASE"/>
    <property type="match status" value="1"/>
</dbReference>
<evidence type="ECO:0000256" key="1">
    <source>
        <dbReference type="ARBA" id="ARBA00008857"/>
    </source>
</evidence>
<evidence type="ECO:0000256" key="3">
    <source>
        <dbReference type="ARBA" id="ARBA00023172"/>
    </source>
</evidence>
<comment type="caution">
    <text evidence="6">The sequence shown here is derived from an EMBL/GenBank/DDBJ whole genome shotgun (WGS) entry which is preliminary data.</text>
</comment>
<evidence type="ECO:0000259" key="5">
    <source>
        <dbReference type="PROSITE" id="PS51898"/>
    </source>
</evidence>
<organism evidence="6 7">
    <name type="scientific">Ruminococcus bicirculans</name>
    <name type="common">ex Wegman et al. 2014</name>
    <dbReference type="NCBI Taxonomy" id="1160721"/>
    <lineage>
        <taxon>Bacteria</taxon>
        <taxon>Bacillati</taxon>
        <taxon>Bacillota</taxon>
        <taxon>Clostridia</taxon>
        <taxon>Eubacteriales</taxon>
        <taxon>Oscillospiraceae</taxon>
        <taxon>Ruminococcus</taxon>
    </lineage>
</organism>
<dbReference type="InterPro" id="IPR010982">
    <property type="entry name" value="Lambda_DNA-bd_dom_sf"/>
</dbReference>
<dbReference type="GO" id="GO:0015074">
    <property type="term" value="P:DNA integration"/>
    <property type="evidence" value="ECO:0007669"/>
    <property type="project" value="InterPro"/>
</dbReference>
<comment type="similarity">
    <text evidence="1">Belongs to the 'phage' integrase family.</text>
</comment>
<dbReference type="Gene3D" id="1.10.443.10">
    <property type="entry name" value="Intergrase catalytic core"/>
    <property type="match status" value="1"/>
</dbReference>
<dbReference type="PROSITE" id="PS50943">
    <property type="entry name" value="HTH_CROC1"/>
    <property type="match status" value="1"/>
</dbReference>
<protein>
    <submittedName>
        <fullName evidence="6">Tyrosine-type recombinase/integrase</fullName>
    </submittedName>
</protein>
<dbReference type="InterPro" id="IPR013762">
    <property type="entry name" value="Integrase-like_cat_sf"/>
</dbReference>
<evidence type="ECO:0000313" key="7">
    <source>
        <dbReference type="Proteomes" id="UP001211421"/>
    </source>
</evidence>
<dbReference type="SUPFAM" id="SSF47413">
    <property type="entry name" value="lambda repressor-like DNA-binding domains"/>
    <property type="match status" value="1"/>
</dbReference>
<dbReference type="CDD" id="cd00093">
    <property type="entry name" value="HTH_XRE"/>
    <property type="match status" value="1"/>
</dbReference>
<dbReference type="Gene3D" id="1.10.150.130">
    <property type="match status" value="1"/>
</dbReference>
<dbReference type="RefSeq" id="WP_195550834.1">
    <property type="nucleotide sequence ID" value="NZ_JADMNX010000001.1"/>
</dbReference>
<sequence>MAYIQPRKDKDGNIISYSVRVFKGYAPDGSQLKPYTASFKPDPNKTDRQNEKALNKFAVDFEEKCRSGLVADSRQTFAEYAEYVIGLKERAGAKHKTILSYRSFMPLTVESIGHLKLAEIRPQHLNNFYETLSKNGIRRTQGRATAKRDIKAMLKQRGLTIKKAAELAGVGNNTLSTVCNGGNIAESKAQTIANLLEMPMSKLFNIKRDNTPLSNKTILEYHHFISVVLEQADKEMLIPFNPARKATPPKQKPHTANYFQIEDVERIRDCLELEPLKWRTFVHLLLISGARRGEIAGLKWDVIDWRNSRIHIQNNLLYAPDRGIYEEATKTEESDRFVTLPAETMELLKEYRKWYLVQASNYGDQWHNTNYLFFQEKTGNAGKPMHPDTINGYLDRFSERYHLPHINPHAFRHTMASVLYFNKVDSISISKRLGHSKVSTTTDIYSHIMKEADKQSAECIANVILRPKTDPCEKKQNKTKAGFDRNQAC</sequence>
<dbReference type="SMART" id="SM00530">
    <property type="entry name" value="HTH_XRE"/>
    <property type="match status" value="1"/>
</dbReference>
<dbReference type="Pfam" id="PF01381">
    <property type="entry name" value="HTH_3"/>
    <property type="match status" value="1"/>
</dbReference>
<dbReference type="GO" id="GO:0006310">
    <property type="term" value="P:DNA recombination"/>
    <property type="evidence" value="ECO:0007669"/>
    <property type="project" value="UniProtKB-KW"/>
</dbReference>
<dbReference type="InterPro" id="IPR050090">
    <property type="entry name" value="Tyrosine_recombinase_XerCD"/>
</dbReference>
<proteinExistence type="inferred from homology"/>
<feature type="domain" description="Tyr recombinase" evidence="5">
    <location>
        <begin position="254"/>
        <end position="458"/>
    </location>
</feature>
<evidence type="ECO:0000256" key="2">
    <source>
        <dbReference type="ARBA" id="ARBA00023125"/>
    </source>
</evidence>
<dbReference type="PANTHER" id="PTHR30349">
    <property type="entry name" value="PHAGE INTEGRASE-RELATED"/>
    <property type="match status" value="1"/>
</dbReference>
<dbReference type="SUPFAM" id="SSF56349">
    <property type="entry name" value="DNA breaking-rejoining enzymes"/>
    <property type="match status" value="2"/>
</dbReference>
<dbReference type="EMBL" id="JAQMLS010000001">
    <property type="protein sequence ID" value="MDB8740519.1"/>
    <property type="molecule type" value="Genomic_DNA"/>
</dbReference>
<feature type="domain" description="HTH cro/C1-type" evidence="4">
    <location>
        <begin position="150"/>
        <end position="203"/>
    </location>
</feature>
<dbReference type="InterPro" id="IPR001387">
    <property type="entry name" value="Cro/C1-type_HTH"/>
</dbReference>
<accession>A0AAW6DYF5</accession>
<dbReference type="InterPro" id="IPR011010">
    <property type="entry name" value="DNA_brk_join_enz"/>
</dbReference>
<dbReference type="Gene3D" id="1.10.260.40">
    <property type="entry name" value="lambda repressor-like DNA-binding domains"/>
    <property type="match status" value="1"/>
</dbReference>
<gene>
    <name evidence="6" type="ORF">PNV70_00365</name>
</gene>
<name>A0AAW6DYF5_9FIRM</name>
<dbReference type="InterPro" id="IPR010998">
    <property type="entry name" value="Integrase_recombinase_N"/>
</dbReference>
<reference evidence="6" key="1">
    <citation type="submission" date="2023-01" db="EMBL/GenBank/DDBJ databases">
        <title>Human gut microbiome strain richness.</title>
        <authorList>
            <person name="Chen-Liaw A."/>
        </authorList>
    </citation>
    <scope>NUCLEOTIDE SEQUENCE</scope>
    <source>
        <strain evidence="6">D59st1_B8_D59t2_181005</strain>
    </source>
</reference>
<dbReference type="Pfam" id="PF00589">
    <property type="entry name" value="Phage_integrase"/>
    <property type="match status" value="1"/>
</dbReference>
<dbReference type="GO" id="GO:0003677">
    <property type="term" value="F:DNA binding"/>
    <property type="evidence" value="ECO:0007669"/>
    <property type="project" value="UniProtKB-KW"/>
</dbReference>
<dbReference type="Proteomes" id="UP001211421">
    <property type="component" value="Unassembled WGS sequence"/>
</dbReference>